<proteinExistence type="predicted"/>
<dbReference type="GeneID" id="19210308"/>
<keyword evidence="10" id="KW-1185">Reference proteome</keyword>
<sequence length="413" mass="45535">MSVKRSSKGKKRALEESPKDRSSSSLSPVPSETPPPVKKPKRAITKLCPVCNEQIPVRLLSAHSELESQRVEDILRNVGSPEVLEDADDVEEGPSSRSRRSALKARKSLSAMTPRGDSNSLDAAVKAIQTVTRRRKQRHLKLKEMAKQEDLAETLMLDDGSGGITCPVCQQSVRGDKDVVEAHVDACLAHQAQRQQEQRALEEEDIDIGDTVLRVTDGANLRGMGFEVRSDRNQDVEDDIDVDGDDGAIFGEAQFTEGDILASHEQPPEEDADGEDDEARDRYTLRDLVAEGKVVRRTTNLVEGLKAEMEEVMGVGDAEKMDLAVANARRRGDMQALVLALESKVRQLESMRVSSSTSSICRICLDPYAEPTVSTGCWHTCCRHCWLRCLGSTALCPICKRITAASDLRRVFL</sequence>
<dbReference type="GO" id="GO:0016567">
    <property type="term" value="P:protein ubiquitination"/>
    <property type="evidence" value="ECO:0007669"/>
    <property type="project" value="TreeGrafter"/>
</dbReference>
<evidence type="ECO:0000256" key="1">
    <source>
        <dbReference type="ARBA" id="ARBA00022723"/>
    </source>
</evidence>
<feature type="compositionally biased region" description="Basic residues" evidence="7">
    <location>
        <begin position="1"/>
        <end position="11"/>
    </location>
</feature>
<dbReference type="Gene3D" id="3.30.160.60">
    <property type="entry name" value="Classic Zinc Finger"/>
    <property type="match status" value="1"/>
</dbReference>
<dbReference type="EMBL" id="JH711577">
    <property type="protein sequence ID" value="EIW82270.1"/>
    <property type="molecule type" value="Genomic_DNA"/>
</dbReference>
<evidence type="ECO:0000313" key="10">
    <source>
        <dbReference type="Proteomes" id="UP000053558"/>
    </source>
</evidence>
<organism evidence="9 10">
    <name type="scientific">Coniophora puteana (strain RWD-64-598)</name>
    <name type="common">Brown rot fungus</name>
    <dbReference type="NCBI Taxonomy" id="741705"/>
    <lineage>
        <taxon>Eukaryota</taxon>
        <taxon>Fungi</taxon>
        <taxon>Dikarya</taxon>
        <taxon>Basidiomycota</taxon>
        <taxon>Agaricomycotina</taxon>
        <taxon>Agaricomycetes</taxon>
        <taxon>Agaricomycetidae</taxon>
        <taxon>Boletales</taxon>
        <taxon>Coniophorineae</taxon>
        <taxon>Coniophoraceae</taxon>
        <taxon>Coniophora</taxon>
    </lineage>
</organism>
<name>A0A5M3MT54_CONPW</name>
<dbReference type="SMART" id="SM00734">
    <property type="entry name" value="ZnF_Rad18"/>
    <property type="match status" value="1"/>
</dbReference>
<feature type="compositionally biased region" description="Acidic residues" evidence="7">
    <location>
        <begin position="268"/>
        <end position="278"/>
    </location>
</feature>
<dbReference type="SUPFAM" id="SSF57850">
    <property type="entry name" value="RING/U-box"/>
    <property type="match status" value="1"/>
</dbReference>
<evidence type="ECO:0000256" key="3">
    <source>
        <dbReference type="ARBA" id="ARBA00022771"/>
    </source>
</evidence>
<dbReference type="Pfam" id="PF15926">
    <property type="entry name" value="RNF220"/>
    <property type="match status" value="1"/>
</dbReference>
<dbReference type="OMA" id="CPTCDVK"/>
<dbReference type="PROSITE" id="PS50089">
    <property type="entry name" value="ZF_RING_2"/>
    <property type="match status" value="1"/>
</dbReference>
<keyword evidence="5" id="KW-0234">DNA repair</keyword>
<dbReference type="Gene3D" id="3.30.40.10">
    <property type="entry name" value="Zinc/RING finger domain, C3HC4 (zinc finger)"/>
    <property type="match status" value="1"/>
</dbReference>
<comment type="caution">
    <text evidence="9">The sequence shown here is derived from an EMBL/GenBank/DDBJ whole genome shotgun (WGS) entry which is preliminary data.</text>
</comment>
<dbReference type="AlphaFoldDB" id="A0A5M3MT54"/>
<evidence type="ECO:0000256" key="6">
    <source>
        <dbReference type="PROSITE-ProRule" id="PRU00175"/>
    </source>
</evidence>
<evidence type="ECO:0000256" key="2">
    <source>
        <dbReference type="ARBA" id="ARBA00022763"/>
    </source>
</evidence>
<dbReference type="InterPro" id="IPR031824">
    <property type="entry name" value="RNF220_mid"/>
</dbReference>
<dbReference type="PANTHER" id="PTHR13459">
    <property type="entry name" value="E3 UBIQUITIN-PROTEIN LIGASE RNF220 ISOFORM X1"/>
    <property type="match status" value="1"/>
</dbReference>
<accession>A0A5M3MT54</accession>
<reference evidence="10" key="1">
    <citation type="journal article" date="2012" name="Science">
        <title>The Paleozoic origin of enzymatic lignin decomposition reconstructed from 31 fungal genomes.</title>
        <authorList>
            <person name="Floudas D."/>
            <person name="Binder M."/>
            <person name="Riley R."/>
            <person name="Barry K."/>
            <person name="Blanchette R.A."/>
            <person name="Henrissat B."/>
            <person name="Martinez A.T."/>
            <person name="Otillar R."/>
            <person name="Spatafora J.W."/>
            <person name="Yadav J.S."/>
            <person name="Aerts A."/>
            <person name="Benoit I."/>
            <person name="Boyd A."/>
            <person name="Carlson A."/>
            <person name="Copeland A."/>
            <person name="Coutinho P.M."/>
            <person name="de Vries R.P."/>
            <person name="Ferreira P."/>
            <person name="Findley K."/>
            <person name="Foster B."/>
            <person name="Gaskell J."/>
            <person name="Glotzer D."/>
            <person name="Gorecki P."/>
            <person name="Heitman J."/>
            <person name="Hesse C."/>
            <person name="Hori C."/>
            <person name="Igarashi K."/>
            <person name="Jurgens J.A."/>
            <person name="Kallen N."/>
            <person name="Kersten P."/>
            <person name="Kohler A."/>
            <person name="Kuees U."/>
            <person name="Kumar T.K.A."/>
            <person name="Kuo A."/>
            <person name="LaButti K."/>
            <person name="Larrondo L.F."/>
            <person name="Lindquist E."/>
            <person name="Ling A."/>
            <person name="Lombard V."/>
            <person name="Lucas S."/>
            <person name="Lundell T."/>
            <person name="Martin R."/>
            <person name="McLaughlin D.J."/>
            <person name="Morgenstern I."/>
            <person name="Morin E."/>
            <person name="Murat C."/>
            <person name="Nagy L.G."/>
            <person name="Nolan M."/>
            <person name="Ohm R.A."/>
            <person name="Patyshakuliyeva A."/>
            <person name="Rokas A."/>
            <person name="Ruiz-Duenas F.J."/>
            <person name="Sabat G."/>
            <person name="Salamov A."/>
            <person name="Samejima M."/>
            <person name="Schmutz J."/>
            <person name="Slot J.C."/>
            <person name="St John F."/>
            <person name="Stenlid J."/>
            <person name="Sun H."/>
            <person name="Sun S."/>
            <person name="Syed K."/>
            <person name="Tsang A."/>
            <person name="Wiebenga A."/>
            <person name="Young D."/>
            <person name="Pisabarro A."/>
            <person name="Eastwood D.C."/>
            <person name="Martin F."/>
            <person name="Cullen D."/>
            <person name="Grigoriev I.V."/>
            <person name="Hibbett D.S."/>
        </authorList>
    </citation>
    <scope>NUCLEOTIDE SEQUENCE [LARGE SCALE GENOMIC DNA]</scope>
    <source>
        <strain evidence="10">RWD-64-598 SS2</strain>
    </source>
</reference>
<evidence type="ECO:0000256" key="7">
    <source>
        <dbReference type="SAM" id="MobiDB-lite"/>
    </source>
</evidence>
<feature type="compositionally biased region" description="Basic residues" evidence="7">
    <location>
        <begin position="97"/>
        <end position="107"/>
    </location>
</feature>
<dbReference type="GO" id="GO:0061630">
    <property type="term" value="F:ubiquitin protein ligase activity"/>
    <property type="evidence" value="ECO:0007669"/>
    <property type="project" value="TreeGrafter"/>
</dbReference>
<dbReference type="InterPro" id="IPR006642">
    <property type="entry name" value="Rad18_UBZ4"/>
</dbReference>
<dbReference type="Pfam" id="PF13923">
    <property type="entry name" value="zf-C3HC4_2"/>
    <property type="match status" value="1"/>
</dbReference>
<dbReference type="GO" id="GO:0003677">
    <property type="term" value="F:DNA binding"/>
    <property type="evidence" value="ECO:0007669"/>
    <property type="project" value="InterPro"/>
</dbReference>
<dbReference type="RefSeq" id="XP_007767676.1">
    <property type="nucleotide sequence ID" value="XM_007769486.1"/>
</dbReference>
<dbReference type="PANTHER" id="PTHR13459:SF1">
    <property type="entry name" value="E3 UBIQUITIN-PROTEIN LIGASE RNF220 ISOFORM X1"/>
    <property type="match status" value="1"/>
</dbReference>
<dbReference type="Proteomes" id="UP000053558">
    <property type="component" value="Unassembled WGS sequence"/>
</dbReference>
<dbReference type="OrthoDB" id="6270329at2759"/>
<dbReference type="InterPro" id="IPR001841">
    <property type="entry name" value="Znf_RING"/>
</dbReference>
<dbReference type="GO" id="GO:0006281">
    <property type="term" value="P:DNA repair"/>
    <property type="evidence" value="ECO:0007669"/>
    <property type="project" value="UniProtKB-KW"/>
</dbReference>
<dbReference type="InterPro" id="IPR013083">
    <property type="entry name" value="Znf_RING/FYVE/PHD"/>
</dbReference>
<feature type="region of interest" description="Disordered" evidence="7">
    <location>
        <begin position="85"/>
        <end position="118"/>
    </location>
</feature>
<dbReference type="InterPro" id="IPR052443">
    <property type="entry name" value="E3_ubiq-ligase_RNF220-like"/>
</dbReference>
<gene>
    <name evidence="9" type="ORF">CONPUDRAFT_81797</name>
</gene>
<evidence type="ECO:0000259" key="8">
    <source>
        <dbReference type="PROSITE" id="PS50089"/>
    </source>
</evidence>
<protein>
    <recommendedName>
        <fullName evidence="8">RING-type domain-containing protein</fullName>
    </recommendedName>
</protein>
<evidence type="ECO:0000256" key="4">
    <source>
        <dbReference type="ARBA" id="ARBA00022833"/>
    </source>
</evidence>
<keyword evidence="2" id="KW-0227">DNA damage</keyword>
<keyword evidence="3 6" id="KW-0863">Zinc-finger</keyword>
<keyword evidence="1" id="KW-0479">Metal-binding</keyword>
<feature type="compositionally biased region" description="Basic and acidic residues" evidence="7">
    <location>
        <begin position="12"/>
        <end position="22"/>
    </location>
</feature>
<keyword evidence="4" id="KW-0862">Zinc</keyword>
<feature type="domain" description="RING-type" evidence="8">
    <location>
        <begin position="361"/>
        <end position="400"/>
    </location>
</feature>
<feature type="region of interest" description="Disordered" evidence="7">
    <location>
        <begin position="258"/>
        <end position="279"/>
    </location>
</feature>
<feature type="region of interest" description="Disordered" evidence="7">
    <location>
        <begin position="1"/>
        <end position="42"/>
    </location>
</feature>
<evidence type="ECO:0000313" key="9">
    <source>
        <dbReference type="EMBL" id="EIW82270.1"/>
    </source>
</evidence>
<dbReference type="KEGG" id="cput:CONPUDRAFT_81797"/>
<dbReference type="GO" id="GO:0008270">
    <property type="term" value="F:zinc ion binding"/>
    <property type="evidence" value="ECO:0007669"/>
    <property type="project" value="UniProtKB-KW"/>
</dbReference>
<evidence type="ECO:0000256" key="5">
    <source>
        <dbReference type="ARBA" id="ARBA00023204"/>
    </source>
</evidence>